<keyword evidence="2" id="KW-0472">Membrane</keyword>
<proteinExistence type="predicted"/>
<feature type="region of interest" description="Disordered" evidence="1">
    <location>
        <begin position="34"/>
        <end position="63"/>
    </location>
</feature>
<evidence type="ECO:0000256" key="1">
    <source>
        <dbReference type="SAM" id="MobiDB-lite"/>
    </source>
</evidence>
<feature type="compositionally biased region" description="Basic and acidic residues" evidence="1">
    <location>
        <begin position="34"/>
        <end position="43"/>
    </location>
</feature>
<dbReference type="EMBL" id="QAYC01000002">
    <property type="protein sequence ID" value="PTW51314.1"/>
    <property type="molecule type" value="Genomic_DNA"/>
</dbReference>
<accession>A0A8E2VP51</accession>
<name>A0A8E2VP51_9RHOB</name>
<keyword evidence="2" id="KW-1133">Transmembrane helix</keyword>
<evidence type="ECO:0000256" key="2">
    <source>
        <dbReference type="SAM" id="Phobius"/>
    </source>
</evidence>
<comment type="caution">
    <text evidence="3">The sequence shown here is derived from an EMBL/GenBank/DDBJ whole genome shotgun (WGS) entry which is preliminary data.</text>
</comment>
<sequence>MDASSMDATSLIANLALGTLCAVVVFAWVSKRRTEARKADPDAPKSTLAADAPSTRSDGKGAP</sequence>
<dbReference type="AlphaFoldDB" id="A0A8E2VP51"/>
<feature type="transmembrane region" description="Helical" evidence="2">
    <location>
        <begin position="12"/>
        <end position="29"/>
    </location>
</feature>
<dbReference type="RefSeq" id="WP_146176221.1">
    <property type="nucleotide sequence ID" value="NZ_QAYC01000002.1"/>
</dbReference>
<evidence type="ECO:0000313" key="4">
    <source>
        <dbReference type="Proteomes" id="UP000244037"/>
    </source>
</evidence>
<reference evidence="3 4" key="1">
    <citation type="submission" date="2018-04" db="EMBL/GenBank/DDBJ databases">
        <title>Genomic Encyclopedia of Archaeal and Bacterial Type Strains, Phase II (KMG-II): from individual species to whole genera.</title>
        <authorList>
            <person name="Goeker M."/>
        </authorList>
    </citation>
    <scope>NUCLEOTIDE SEQUENCE [LARGE SCALE GENOMIC DNA]</scope>
    <source>
        <strain evidence="3 4">DSM 19783</strain>
    </source>
</reference>
<protein>
    <submittedName>
        <fullName evidence="3">Uncharacterized protein</fullName>
    </submittedName>
</protein>
<organism evidence="3 4">
    <name type="scientific">Rhodovulum kholense</name>
    <dbReference type="NCBI Taxonomy" id="453584"/>
    <lineage>
        <taxon>Bacteria</taxon>
        <taxon>Pseudomonadati</taxon>
        <taxon>Pseudomonadota</taxon>
        <taxon>Alphaproteobacteria</taxon>
        <taxon>Rhodobacterales</taxon>
        <taxon>Paracoccaceae</taxon>
        <taxon>Rhodovulum</taxon>
    </lineage>
</organism>
<evidence type="ECO:0000313" key="3">
    <source>
        <dbReference type="EMBL" id="PTW51314.1"/>
    </source>
</evidence>
<keyword evidence="2" id="KW-0812">Transmembrane</keyword>
<dbReference type="Proteomes" id="UP000244037">
    <property type="component" value="Unassembled WGS sequence"/>
</dbReference>
<keyword evidence="4" id="KW-1185">Reference proteome</keyword>
<gene>
    <name evidence="3" type="ORF">C8N38_102105</name>
</gene>